<protein>
    <recommendedName>
        <fullName evidence="1">PRD domain-containing protein</fullName>
    </recommendedName>
</protein>
<dbReference type="NCBIfam" id="TIGR03582">
    <property type="entry name" value="EF_0829"/>
    <property type="match status" value="1"/>
</dbReference>
<name>A0ABN8DSK0_9VIBR</name>
<dbReference type="InterPro" id="IPR036634">
    <property type="entry name" value="PRD_sf"/>
</dbReference>
<sequence>MQQAALTPESAEIIEQGATVTEKAIALLGEHGIYPDSLQQKMLATHIKAMAWRAYSGESLPELDMEMFDEISKLALSLAEQVCSWMDNLAYEEAHLLSVHFEVAKENELSPPKGESSCQ</sequence>
<proteinExistence type="predicted"/>
<accession>A0ABN8DSK0</accession>
<organism evidence="2 3">
    <name type="scientific">Vibrio stylophorae</name>
    <dbReference type="NCBI Taxonomy" id="659351"/>
    <lineage>
        <taxon>Bacteria</taxon>
        <taxon>Pseudomonadati</taxon>
        <taxon>Pseudomonadota</taxon>
        <taxon>Gammaproteobacteria</taxon>
        <taxon>Vibrionales</taxon>
        <taxon>Vibrionaceae</taxon>
        <taxon>Vibrio</taxon>
    </lineage>
</organism>
<evidence type="ECO:0000259" key="1">
    <source>
        <dbReference type="PROSITE" id="PS51372"/>
    </source>
</evidence>
<evidence type="ECO:0000313" key="3">
    <source>
        <dbReference type="Proteomes" id="UP000838672"/>
    </source>
</evidence>
<dbReference type="PROSITE" id="PS51372">
    <property type="entry name" value="PRD_2"/>
    <property type="match status" value="1"/>
</dbReference>
<dbReference type="Proteomes" id="UP000838672">
    <property type="component" value="Unassembled WGS sequence"/>
</dbReference>
<dbReference type="EMBL" id="CAKLDI010000001">
    <property type="protein sequence ID" value="CAH0532780.1"/>
    <property type="molecule type" value="Genomic_DNA"/>
</dbReference>
<reference evidence="2" key="1">
    <citation type="submission" date="2021-11" db="EMBL/GenBank/DDBJ databases">
        <authorList>
            <person name="Rodrigo-Torres L."/>
            <person name="Arahal R. D."/>
            <person name="Lucena T."/>
        </authorList>
    </citation>
    <scope>NUCLEOTIDE SEQUENCE</scope>
    <source>
        <strain evidence="2">CECT 7929</strain>
    </source>
</reference>
<dbReference type="RefSeq" id="WP_237464805.1">
    <property type="nucleotide sequence ID" value="NZ_CAKLDI010000001.1"/>
</dbReference>
<gene>
    <name evidence="2" type="ORF">VST7929_00626</name>
</gene>
<dbReference type="SUPFAM" id="SSF63520">
    <property type="entry name" value="PTS-regulatory domain, PRD"/>
    <property type="match status" value="1"/>
</dbReference>
<dbReference type="InterPro" id="IPR011608">
    <property type="entry name" value="PRD"/>
</dbReference>
<evidence type="ECO:0000313" key="2">
    <source>
        <dbReference type="EMBL" id="CAH0532780.1"/>
    </source>
</evidence>
<dbReference type="Gene3D" id="1.10.1790.10">
    <property type="entry name" value="PRD domain"/>
    <property type="match status" value="1"/>
</dbReference>
<keyword evidence="3" id="KW-1185">Reference proteome</keyword>
<dbReference type="InterPro" id="IPR020044">
    <property type="entry name" value="PRD_EF0829/AHA3910"/>
</dbReference>
<comment type="caution">
    <text evidence="2">The sequence shown here is derived from an EMBL/GenBank/DDBJ whole genome shotgun (WGS) entry which is preliminary data.</text>
</comment>
<feature type="domain" description="PRD" evidence="1">
    <location>
        <begin position="8"/>
        <end position="111"/>
    </location>
</feature>